<evidence type="ECO:0000313" key="3">
    <source>
        <dbReference type="EMBL" id="CAD5947225.1"/>
    </source>
</evidence>
<proteinExistence type="predicted"/>
<evidence type="ECO:0000256" key="1">
    <source>
        <dbReference type="SAM" id="MobiDB-lite"/>
    </source>
</evidence>
<dbReference type="Proteomes" id="UP001153761">
    <property type="component" value="Chromosome"/>
</dbReference>
<organism evidence="3 4">
    <name type="scientific">Planktothrix agardhii</name>
    <name type="common">Oscillatoria agardhii</name>
    <dbReference type="NCBI Taxonomy" id="1160"/>
    <lineage>
        <taxon>Bacteria</taxon>
        <taxon>Bacillati</taxon>
        <taxon>Cyanobacteriota</taxon>
        <taxon>Cyanophyceae</taxon>
        <taxon>Oscillatoriophycideae</taxon>
        <taxon>Oscillatoriales</taxon>
        <taxon>Microcoleaceae</taxon>
        <taxon>Planktothrix</taxon>
    </lineage>
</organism>
<evidence type="ECO:0000313" key="4">
    <source>
        <dbReference type="Proteomes" id="UP001153761"/>
    </source>
</evidence>
<dbReference type="SUPFAM" id="SSF141072">
    <property type="entry name" value="CalX-like"/>
    <property type="match status" value="1"/>
</dbReference>
<dbReference type="EMBL" id="LR882963">
    <property type="protein sequence ID" value="CAD5947225.1"/>
    <property type="molecule type" value="Genomic_DNA"/>
</dbReference>
<feature type="domain" description="DUF4347" evidence="2">
    <location>
        <begin position="10"/>
        <end position="172"/>
    </location>
</feature>
<dbReference type="InterPro" id="IPR025592">
    <property type="entry name" value="DUF4347"/>
</dbReference>
<dbReference type="InterPro" id="IPR038081">
    <property type="entry name" value="CalX-like_sf"/>
</dbReference>
<gene>
    <name evidence="3" type="ORF">PANO66_02375</name>
</gene>
<name>A0AAD1Q3U0_PLAAG</name>
<sequence>MELPTMNKQIIFVDSSVQDYRSLIDNADTAQIVILDNISSGIEQITNALANQKNIESVQILSHGSEGSLKLGTDVLNGNDIENFNTQLKQWGNALTENGDILLYGCDVAAGETGKNFVKRLSEITGADVAASNDLTGNQALGGDWDLEIVTGNIEASVPFNQEAMADYEYTLANFNVTVANDDGTGTVPGTLSKAILDANTAAGDDTITLTTNVRFTGVPQVLIDSNIAFIGGGFTVSGDVNNNSSNDAGDVRPFFVKSGTVSFSNMTINGGRAQGGNGPRGGGGAAGMGGALFIYNGIVTIDNVTFTSNQAIGGNSASGALGGGGGLGGNGGGSNFAGGGGGGGFGGNGVNGSGLSGGSGGSGGAFGAAGAGGNGGANSGSGGNAGSFGGGGGASGDQGHPGGRGGFGGGGGAGTSTGGFGGFGGGGGLGTGVTGGFGAGNGGTIGGGGGAGMGGAIFVREGSLTLQNTTLINNTTTGGTGSNNNGKALAGAIFVLDAAAKNAQTSQGNTQGMPTALPTVNVVGYLRTSGNSAAQNASATTDNNDIYGSLNTAPTLADTAVTLTSVLEDAVAPTGAVGTLVSQIVSLGGNVTDPNTSPLTGIALTAADTTNGSWFYTIDGGTTWNPLGVVSSTSARLLAADANTRIYFQPNTNYFGTLTNAITFQAWDQVAGTNGSTANTNIKIGISTATDTAAIIVTPVNDIPSFTATNPTVNEDAGAQTVPSWANFSPGPANESTQTATYTVSNIGTPGLFAVSPAIDANGNLTYTPAADANGTSTFDVVVQDSGGTANGAVDTSTTQTFTITVNSVNDKPSFSNAGNQILTAWTSTAQSVSNWANTVIFGPANESTQTVSNYTVTNTDNTLFTAQPSVATDGTLTYTPSGKPGTATVSVQLQDNGGTADGGVDLSDIANFNITIPAPKVNLTASPTTASEAGATAITLTATAEGNVVGAQTLDLALTGTASEADFTGTIPTKITIPNGSNTGQVTLTVNDDFLVEGAETATLTISNPSTGIALGTTTNQSVTITDNDTKGITVTPTTGLTTTEAGGKATFTVVLNTQPTADVTIPLTSSNTAEGTIDKTSLTFTSANWNVAQTVTVTGVEDLVDDGDIAYNIVTAAATSTDTNYSGVNASDVAVTNTDNDTKGITVTPTTGLTTTEAGGKATFTVVLNSQPTADVTIPLTSSNTAEGTIDKTSLTFTATNWNTPQTVTVTGVNDSVDDGDIAYNIVTVAATSTDTNYSGVNASDVAVTNTDNDTKGITVTPTTGLTTTEAGGKATFTVVLNSQPTANVTIPLTSSNTAEGTVDKTSLTFTSANWNVAQTVTVTGVDDSVDDGDIAYNIVMVAATSTDTNYSGVNASDVAVTNSDNDTKGITVTPTTGLTTTEAGGKATFTVVLNSQPTANVTIPLTSSNTAEGTVDKTSLTFTATNWNTPQTVTVTGVNDSVDDGDIAYNIVTAAATSTDTNYSGVAVADVAVTNTDNDTKGITVTPTTGLTTTEAGGKATFTVVLNSQPTANVTIPLTSSNTAEGTIDKTSLTFTATNWNVAQTVTVTGVDDLIDDGDIAYNIVMVAATSTDTNYSGVAVADVAVTNTDNDIKGITVTPTTGLTTTEAGGKATFTVVLNSQPTADVTIPLTSSNTAEGTIDKTSLTFTATNWNVAQTVTVTGVDDLIDDGDIAYNIVTASATSTDSNYSGFDASDVAVTNVASTPIPTVTPTPIPTVTPTPVPTVTPTPVPTVTPTPVPTVAPTPVPTVTPTPVPTVAPTPVPTVTPTPVPTVAPTPVPTVAPTPVPTVAPTPVPTVTPTPVPTVTPTPVPTVAPTPVPTVTPTPVPTVTPTPVPTVTPTPVPTVTPTPEPTVTPTPVPTVAPTPEPIPETPVFNGSADIYDSTNFITTIEFPTQELKVTDNEPISGTAEANVIFALEGNDSTLIKIASSQQQLAELLGVDSRLIGKSNFVLG</sequence>
<feature type="region of interest" description="Disordered" evidence="1">
    <location>
        <begin position="389"/>
        <end position="414"/>
    </location>
</feature>
<evidence type="ECO:0000259" key="2">
    <source>
        <dbReference type="Pfam" id="PF14252"/>
    </source>
</evidence>
<feature type="region of interest" description="Disordered" evidence="1">
    <location>
        <begin position="1840"/>
        <end position="1869"/>
    </location>
</feature>
<protein>
    <submittedName>
        <fullName evidence="3">Nuclear pore complex protein DDB_G0274915</fullName>
    </submittedName>
</protein>
<dbReference type="Gene3D" id="2.60.40.2030">
    <property type="match status" value="1"/>
</dbReference>
<reference evidence="3" key="1">
    <citation type="submission" date="2020-09" db="EMBL/GenBank/DDBJ databases">
        <authorList>
            <person name="Blom J."/>
        </authorList>
    </citation>
    <scope>NUCLEOTIDE SEQUENCE</scope>
    <source>
        <strain evidence="3">No.66</strain>
    </source>
</reference>
<accession>A0AAD1Q3U0</accession>
<dbReference type="Pfam" id="PF14252">
    <property type="entry name" value="DUF4347"/>
    <property type="match status" value="1"/>
</dbReference>